<reference evidence="6" key="1">
    <citation type="submission" date="2016-10" db="EMBL/GenBank/DDBJ databases">
        <authorList>
            <person name="Varghese N."/>
            <person name="Submissions S."/>
        </authorList>
    </citation>
    <scope>NUCLEOTIDE SEQUENCE [LARGE SCALE GENOMIC DNA]</scope>
    <source>
        <strain evidence="6">DSM 24450</strain>
    </source>
</reference>
<gene>
    <name evidence="5" type="ORF">SAMN04488006_1356</name>
</gene>
<evidence type="ECO:0000259" key="3">
    <source>
        <dbReference type="PROSITE" id="PS51704"/>
    </source>
</evidence>
<dbReference type="PROSITE" id="PS51704">
    <property type="entry name" value="GP_PDE"/>
    <property type="match status" value="1"/>
</dbReference>
<dbReference type="CDD" id="cd08023">
    <property type="entry name" value="GH16_laminarinase_like"/>
    <property type="match status" value="1"/>
</dbReference>
<dbReference type="Gene3D" id="2.60.120.200">
    <property type="match status" value="1"/>
</dbReference>
<dbReference type="Proteomes" id="UP000199312">
    <property type="component" value="Unassembled WGS sequence"/>
</dbReference>
<feature type="signal peptide" evidence="2">
    <location>
        <begin position="1"/>
        <end position="21"/>
    </location>
</feature>
<dbReference type="PROSITE" id="PS51762">
    <property type="entry name" value="GH16_2"/>
    <property type="match status" value="1"/>
</dbReference>
<name>A0A1I6PZI8_9FLAO</name>
<dbReference type="EMBL" id="FOZP01000003">
    <property type="protein sequence ID" value="SFS45518.1"/>
    <property type="molecule type" value="Genomic_DNA"/>
</dbReference>
<dbReference type="InterPro" id="IPR030395">
    <property type="entry name" value="GP_PDE_dom"/>
</dbReference>
<dbReference type="SUPFAM" id="SSF49899">
    <property type="entry name" value="Concanavalin A-like lectins/glucanases"/>
    <property type="match status" value="1"/>
</dbReference>
<accession>A0A1I6PZI8</accession>
<dbReference type="RefSeq" id="WP_090224079.1">
    <property type="nucleotide sequence ID" value="NZ_FOZP01000003.1"/>
</dbReference>
<keyword evidence="6" id="KW-1185">Reference proteome</keyword>
<dbReference type="InterPro" id="IPR050546">
    <property type="entry name" value="Glycosyl_Hydrlase_16"/>
</dbReference>
<dbReference type="GO" id="GO:0004553">
    <property type="term" value="F:hydrolase activity, hydrolyzing O-glycosyl compounds"/>
    <property type="evidence" value="ECO:0007669"/>
    <property type="project" value="InterPro"/>
</dbReference>
<evidence type="ECO:0000259" key="4">
    <source>
        <dbReference type="PROSITE" id="PS51762"/>
    </source>
</evidence>
<organism evidence="5 6">
    <name type="scientific">Lutibacter maritimus</name>
    <dbReference type="NCBI Taxonomy" id="593133"/>
    <lineage>
        <taxon>Bacteria</taxon>
        <taxon>Pseudomonadati</taxon>
        <taxon>Bacteroidota</taxon>
        <taxon>Flavobacteriia</taxon>
        <taxon>Flavobacteriales</taxon>
        <taxon>Flavobacteriaceae</taxon>
        <taxon>Lutibacter</taxon>
    </lineage>
</organism>
<dbReference type="Gene3D" id="3.20.20.190">
    <property type="entry name" value="Phosphatidylinositol (PI) phosphodiesterase"/>
    <property type="match status" value="1"/>
</dbReference>
<evidence type="ECO:0000313" key="6">
    <source>
        <dbReference type="Proteomes" id="UP000199312"/>
    </source>
</evidence>
<dbReference type="SUPFAM" id="SSF51695">
    <property type="entry name" value="PLC-like phosphodiesterases"/>
    <property type="match status" value="1"/>
</dbReference>
<protein>
    <submittedName>
        <fullName evidence="5">Beta-glucanase, GH16 family</fullName>
    </submittedName>
</protein>
<sequence>MGKIKKISTGLLIATFAFILGCNSTNINLQSNVNFVNNKVVAHRGAWKNKNLPQNSIASLKEAIQLNCSGSEFDVRMTADNVLIVTHDPQYNNLEIEKTNYSELAAFKLFNGEKLPTLKEYLLAGIKNNATTRLFCEIKPSKISKERGQLIATKVVQMVEALKAKDLVVYISFDYDILKKIIQLEPAALTQYLESNKSIEQLKKDGISGIDYYYNNYKNNLKSIESTKASDFTLNAWTVNNVADMDWLLANNFDFITTDEPELLLKMFKNRLTTYKDYKLIWSDEFNNEGLPDSLKWNYKYGGQGFGNNEKQFYLEKSLDNSFVKNGKLHIVALKKDIENRHYTSARLTTYNRFVLQYGKIEVMAKLPKGKGTWPAIWMLPESLRKKEEAWPLCGEIDIMEHVGKDPNMVHVSLHSKEYNHIKNTQITHFDRIPDVFNNFHLYGIEWTPEFIKFYIDNKLFFEAKKGENGMISTNEGWPFDKPYFLILNLAIGGNWGGDIDDTIFPSEMLVDYVRIYQKPTIKN</sequence>
<dbReference type="GO" id="GO:0006629">
    <property type="term" value="P:lipid metabolic process"/>
    <property type="evidence" value="ECO:0007669"/>
    <property type="project" value="InterPro"/>
</dbReference>
<dbReference type="OrthoDB" id="9809583at2"/>
<feature type="domain" description="GH16" evidence="4">
    <location>
        <begin position="284"/>
        <end position="522"/>
    </location>
</feature>
<feature type="domain" description="GP-PDE" evidence="3">
    <location>
        <begin position="38"/>
        <end position="268"/>
    </location>
</feature>
<evidence type="ECO:0000313" key="5">
    <source>
        <dbReference type="EMBL" id="SFS45518.1"/>
    </source>
</evidence>
<dbReference type="Pfam" id="PF03009">
    <property type="entry name" value="GDPD"/>
    <property type="match status" value="1"/>
</dbReference>
<proteinExistence type="inferred from homology"/>
<dbReference type="PROSITE" id="PS51257">
    <property type="entry name" value="PROKAR_LIPOPROTEIN"/>
    <property type="match status" value="1"/>
</dbReference>
<dbReference type="STRING" id="593133.SAMN04488006_1356"/>
<keyword evidence="2" id="KW-0732">Signal</keyword>
<dbReference type="GO" id="GO:0008081">
    <property type="term" value="F:phosphoric diester hydrolase activity"/>
    <property type="evidence" value="ECO:0007669"/>
    <property type="project" value="InterPro"/>
</dbReference>
<dbReference type="PANTHER" id="PTHR10963">
    <property type="entry name" value="GLYCOSYL HYDROLASE-RELATED"/>
    <property type="match status" value="1"/>
</dbReference>
<evidence type="ECO:0000256" key="1">
    <source>
        <dbReference type="ARBA" id="ARBA00006865"/>
    </source>
</evidence>
<feature type="chain" id="PRO_5011448097" evidence="2">
    <location>
        <begin position="22"/>
        <end position="524"/>
    </location>
</feature>
<comment type="similarity">
    <text evidence="1">Belongs to the glycosyl hydrolase 16 family.</text>
</comment>
<dbReference type="PANTHER" id="PTHR10963:SF55">
    <property type="entry name" value="GLYCOSIDE HYDROLASE FAMILY 16 PROTEIN"/>
    <property type="match status" value="1"/>
</dbReference>
<evidence type="ECO:0000256" key="2">
    <source>
        <dbReference type="SAM" id="SignalP"/>
    </source>
</evidence>
<dbReference type="AlphaFoldDB" id="A0A1I6PZI8"/>
<dbReference type="InterPro" id="IPR013320">
    <property type="entry name" value="ConA-like_dom_sf"/>
</dbReference>
<dbReference type="InterPro" id="IPR000757">
    <property type="entry name" value="Beta-glucanase-like"/>
</dbReference>
<dbReference type="Pfam" id="PF00722">
    <property type="entry name" value="Glyco_hydro_16"/>
    <property type="match status" value="1"/>
</dbReference>
<dbReference type="GO" id="GO:0005975">
    <property type="term" value="P:carbohydrate metabolic process"/>
    <property type="evidence" value="ECO:0007669"/>
    <property type="project" value="InterPro"/>
</dbReference>
<dbReference type="InterPro" id="IPR017946">
    <property type="entry name" value="PLC-like_Pdiesterase_TIM-brl"/>
</dbReference>